<evidence type="ECO:0000259" key="1">
    <source>
        <dbReference type="Pfam" id="PF08241"/>
    </source>
</evidence>
<dbReference type="Pfam" id="PF08241">
    <property type="entry name" value="Methyltransf_11"/>
    <property type="match status" value="1"/>
</dbReference>
<dbReference type="AlphaFoldDB" id="A0A323TK46"/>
<gene>
    <name evidence="2" type="ORF">CR194_05385</name>
</gene>
<dbReference type="Proteomes" id="UP000248214">
    <property type="component" value="Unassembled WGS sequence"/>
</dbReference>
<dbReference type="SUPFAM" id="SSF53335">
    <property type="entry name" value="S-adenosyl-L-methionine-dependent methyltransferases"/>
    <property type="match status" value="1"/>
</dbReference>
<name>A0A323TK46_9BACI</name>
<dbReference type="CDD" id="cd02440">
    <property type="entry name" value="AdoMet_MTases"/>
    <property type="match status" value="1"/>
</dbReference>
<evidence type="ECO:0000313" key="3">
    <source>
        <dbReference type="Proteomes" id="UP000248214"/>
    </source>
</evidence>
<dbReference type="EMBL" id="PDOD01000001">
    <property type="protein sequence ID" value="PYZ94950.1"/>
    <property type="molecule type" value="Genomic_DNA"/>
</dbReference>
<organism evidence="2 3">
    <name type="scientific">Salipaludibacillus keqinensis</name>
    <dbReference type="NCBI Taxonomy" id="2045207"/>
    <lineage>
        <taxon>Bacteria</taxon>
        <taxon>Bacillati</taxon>
        <taxon>Bacillota</taxon>
        <taxon>Bacilli</taxon>
        <taxon>Bacillales</taxon>
        <taxon>Bacillaceae</taxon>
    </lineage>
</organism>
<sequence length="226" mass="25962">MSHFDWHKEAKSLWDDKADFWNQSSKDMWETGSRKSIVPFIQKHFPKGSFIADLGCGDGYGTYKLAQAGFRVTGIDLSEEMIEKAKREERNNRITFVQGDLTKLPFEEETFSGLMSINAIEWTEHPLQALKEMHRVLKKDHLLCVGILGPTAAPRANSYNRLYGKTVVCNTLMPWELEQLAQENGWEVIDGQGVFKRGVTDSMVAQLSRELKQSLTFMWLVMLKKR</sequence>
<evidence type="ECO:0000313" key="2">
    <source>
        <dbReference type="EMBL" id="PYZ94950.1"/>
    </source>
</evidence>
<accession>A0A323TK46</accession>
<dbReference type="Gene3D" id="3.40.50.150">
    <property type="entry name" value="Vaccinia Virus protein VP39"/>
    <property type="match status" value="1"/>
</dbReference>
<dbReference type="PANTHER" id="PTHR43861:SF1">
    <property type="entry name" value="TRANS-ACONITATE 2-METHYLTRANSFERASE"/>
    <property type="match status" value="1"/>
</dbReference>
<reference evidence="2 3" key="1">
    <citation type="submission" date="2017-10" db="EMBL/GenBank/DDBJ databases">
        <title>Bacillus sp. nov., a halophilic bacterium isolated from a Keqin Lake.</title>
        <authorList>
            <person name="Wang H."/>
        </authorList>
    </citation>
    <scope>NUCLEOTIDE SEQUENCE [LARGE SCALE GENOMIC DNA]</scope>
    <source>
        <strain evidence="2 3">KQ-12</strain>
    </source>
</reference>
<dbReference type="OrthoDB" id="5522265at2"/>
<keyword evidence="3" id="KW-1185">Reference proteome</keyword>
<protein>
    <submittedName>
        <fullName evidence="2">SAM-dependent methyltransferase</fullName>
    </submittedName>
</protein>
<dbReference type="RefSeq" id="WP_110608585.1">
    <property type="nucleotide sequence ID" value="NZ_PDOD01000001.1"/>
</dbReference>
<dbReference type="GO" id="GO:0008757">
    <property type="term" value="F:S-adenosylmethionine-dependent methyltransferase activity"/>
    <property type="evidence" value="ECO:0007669"/>
    <property type="project" value="InterPro"/>
</dbReference>
<feature type="domain" description="Methyltransferase type 11" evidence="1">
    <location>
        <begin position="53"/>
        <end position="143"/>
    </location>
</feature>
<keyword evidence="2" id="KW-0489">Methyltransferase</keyword>
<dbReference type="InterPro" id="IPR029063">
    <property type="entry name" value="SAM-dependent_MTases_sf"/>
</dbReference>
<dbReference type="InterPro" id="IPR013216">
    <property type="entry name" value="Methyltransf_11"/>
</dbReference>
<comment type="caution">
    <text evidence="2">The sequence shown here is derived from an EMBL/GenBank/DDBJ whole genome shotgun (WGS) entry which is preliminary data.</text>
</comment>
<proteinExistence type="predicted"/>
<dbReference type="GO" id="GO:0032259">
    <property type="term" value="P:methylation"/>
    <property type="evidence" value="ECO:0007669"/>
    <property type="project" value="UniProtKB-KW"/>
</dbReference>
<keyword evidence="2" id="KW-0808">Transferase</keyword>
<dbReference type="PANTHER" id="PTHR43861">
    <property type="entry name" value="TRANS-ACONITATE 2-METHYLTRANSFERASE-RELATED"/>
    <property type="match status" value="1"/>
</dbReference>